<proteinExistence type="predicted"/>
<sequence length="83" mass="8984">MATVLGDRYSSCSNYNFLCSSSDGSCSRGHLPRYYKLNADRLLLLLLTRTGDSLLEGSSDGKCRLLGASVKKGSTISHGYVMD</sequence>
<evidence type="ECO:0000313" key="1">
    <source>
        <dbReference type="EMBL" id="KAG6767273.1"/>
    </source>
</evidence>
<gene>
    <name evidence="1" type="ORF">POTOM_028469</name>
</gene>
<keyword evidence="2" id="KW-1185">Reference proteome</keyword>
<organism evidence="1 2">
    <name type="scientific">Populus tomentosa</name>
    <name type="common">Chinese white poplar</name>
    <dbReference type="NCBI Taxonomy" id="118781"/>
    <lineage>
        <taxon>Eukaryota</taxon>
        <taxon>Viridiplantae</taxon>
        <taxon>Streptophyta</taxon>
        <taxon>Embryophyta</taxon>
        <taxon>Tracheophyta</taxon>
        <taxon>Spermatophyta</taxon>
        <taxon>Magnoliopsida</taxon>
        <taxon>eudicotyledons</taxon>
        <taxon>Gunneridae</taxon>
        <taxon>Pentapetalae</taxon>
        <taxon>rosids</taxon>
        <taxon>fabids</taxon>
        <taxon>Malpighiales</taxon>
        <taxon>Salicaceae</taxon>
        <taxon>Saliceae</taxon>
        <taxon>Populus</taxon>
    </lineage>
</organism>
<accession>A0A8X7Z933</accession>
<protein>
    <submittedName>
        <fullName evidence="1">Uncharacterized protein</fullName>
    </submittedName>
</protein>
<comment type="caution">
    <text evidence="1">The sequence shown here is derived from an EMBL/GenBank/DDBJ whole genome shotgun (WGS) entry which is preliminary data.</text>
</comment>
<reference evidence="1" key="1">
    <citation type="journal article" date="2020" name="bioRxiv">
        <title>Hybrid origin of Populus tomentosa Carr. identified through genome sequencing and phylogenomic analysis.</title>
        <authorList>
            <person name="An X."/>
            <person name="Gao K."/>
            <person name="Chen Z."/>
            <person name="Li J."/>
            <person name="Yang X."/>
            <person name="Yang X."/>
            <person name="Zhou J."/>
            <person name="Guo T."/>
            <person name="Zhao T."/>
            <person name="Huang S."/>
            <person name="Miao D."/>
            <person name="Khan W.U."/>
            <person name="Rao P."/>
            <person name="Ye M."/>
            <person name="Lei B."/>
            <person name="Liao W."/>
            <person name="Wang J."/>
            <person name="Ji L."/>
            <person name="Li Y."/>
            <person name="Guo B."/>
            <person name="Mustafa N.S."/>
            <person name="Li S."/>
            <person name="Yun Q."/>
            <person name="Keller S.R."/>
            <person name="Mao J."/>
            <person name="Zhang R."/>
            <person name="Strauss S.H."/>
        </authorList>
    </citation>
    <scope>NUCLEOTIDE SEQUENCE</scope>
    <source>
        <strain evidence="1">GM15</strain>
        <tissue evidence="1">Leaf</tissue>
    </source>
</reference>
<dbReference type="AlphaFoldDB" id="A0A8X7Z933"/>
<name>A0A8X7Z933_POPTO</name>
<dbReference type="Proteomes" id="UP000886885">
    <property type="component" value="Chromosome 7D"/>
</dbReference>
<evidence type="ECO:0000313" key="2">
    <source>
        <dbReference type="Proteomes" id="UP000886885"/>
    </source>
</evidence>
<dbReference type="EMBL" id="JAAWWB010000014">
    <property type="protein sequence ID" value="KAG6767273.1"/>
    <property type="molecule type" value="Genomic_DNA"/>
</dbReference>